<dbReference type="RefSeq" id="XP_025596874.1">
    <property type="nucleotide sequence ID" value="XM_025745831.1"/>
</dbReference>
<feature type="compositionally biased region" description="Low complexity" evidence="5">
    <location>
        <begin position="17"/>
        <end position="48"/>
    </location>
</feature>
<evidence type="ECO:0000313" key="7">
    <source>
        <dbReference type="EMBL" id="PWN96595.1"/>
    </source>
</evidence>
<feature type="compositionally biased region" description="Polar residues" evidence="5">
    <location>
        <begin position="80"/>
        <end position="89"/>
    </location>
</feature>
<feature type="region of interest" description="Disordered" evidence="5">
    <location>
        <begin position="1"/>
        <end position="48"/>
    </location>
</feature>
<keyword evidence="1" id="KW-0156">Chromatin regulator</keyword>
<feature type="region of interest" description="Disordered" evidence="5">
    <location>
        <begin position="76"/>
        <end position="120"/>
    </location>
</feature>
<evidence type="ECO:0000259" key="6">
    <source>
        <dbReference type="PROSITE" id="PS51526"/>
    </source>
</evidence>
<proteinExistence type="predicted"/>
<feature type="domain" description="RFX-type winged-helix" evidence="6">
    <location>
        <begin position="581"/>
        <end position="658"/>
    </location>
</feature>
<evidence type="ECO:0000256" key="5">
    <source>
        <dbReference type="SAM" id="MobiDB-lite"/>
    </source>
</evidence>
<dbReference type="STRING" id="58919.A0A316Z8M8"/>
<feature type="region of interest" description="Disordered" evidence="5">
    <location>
        <begin position="233"/>
        <end position="259"/>
    </location>
</feature>
<dbReference type="InterPro" id="IPR003150">
    <property type="entry name" value="DNA-bd_RFX"/>
</dbReference>
<dbReference type="GeneID" id="37273375"/>
<keyword evidence="3" id="KW-0804">Transcription</keyword>
<evidence type="ECO:0000256" key="1">
    <source>
        <dbReference type="ARBA" id="ARBA00022853"/>
    </source>
</evidence>
<dbReference type="GO" id="GO:0016586">
    <property type="term" value="C:RSC-type complex"/>
    <property type="evidence" value="ECO:0007669"/>
    <property type="project" value="TreeGrafter"/>
</dbReference>
<name>A0A316Z8M8_9BASI</name>
<evidence type="ECO:0000256" key="4">
    <source>
        <dbReference type="ARBA" id="ARBA00023242"/>
    </source>
</evidence>
<dbReference type="GO" id="GO:0006355">
    <property type="term" value="P:regulation of DNA-templated transcription"/>
    <property type="evidence" value="ECO:0007669"/>
    <property type="project" value="InterPro"/>
</dbReference>
<sequence>MSHASPRPGAPTFPISQAHYQQHQQQLQQQQMLQHQQQQQQAMQRQQLLQAQQQQQALQAQQQHALPPQQPRVPMAVHAPQQTPQQQHYSPMPSSLPPRAAGGGAPMPPRHAAPALPSQNGLLHASARAEKRERMPKDGGERYYLRGGPSNFLLLSLRSGLPSHIDWALARLLDASLNHADRFTWEKWPGLTDTLLRFPMRVVAAVKGAPETEWAPRFFETEEQADADEALGWTSAPPMLGVTRPAKRQRADETALPGTSRLGALSTGAGAFRPAQDDSHAALARWAVLASTILRNLSLHGSFVRHMYTHTRGMPTLIADVLTLDCLALEADAWAELEALREMRGIWLDVCESVAPMLIFSPPADAPAPLVAAGKANMKAAELAGDAILGSVVSFIVHAEDRQLLVASLRIIGVLAELERNEHLFASGRPIYPEGPTVQAVVQRCAQLVALDASADPALVESALDCLYQLLRIDGFNALRLAADGVVISHKPAAQDAFGLVRLLVRCLACRRVSWPRTHNIQVHPQLHAGIPTRRALEEQERRARFAGLAPEQAAAKEASNRWLTKWEVQRVAGLPEPERLTTWLKMIYEPRAKSEVTQVELWETYRDQFTPYSQHGTPTAVQPAAEVIRIASVAFPGATAMVQNGTRFVITGVARRDRSSLRKFQCCWRGCADRDNETAASLTRHVLQSHLEDAPFACAWHTCAYAVPPEVAESGRAEQLRRHVLTHLAPAPEPAEAPAERSPDSLVKAKVIDKDPRGRMLLLPDLAASKKGQKRRGTVDNPEPIAFRVTRTPMDGSSRPLGIAGTAALILRSLARTAAGTLDRAPAGHSARRQQGAGKADETAMQDADEDRFGLPLPVGGRMDLRGVVRSSDAPDELDVVERASSPIAVAPFSDETADFAEWQFDAAAALMDALGAVEQDVVDISGENDILCPILNETLHEIRPAHVESLIPEEDETEGK</sequence>
<keyword evidence="4" id="KW-0539">Nucleus</keyword>
<dbReference type="InterPro" id="IPR052406">
    <property type="entry name" value="Chromatin_Remodeling_Comp"/>
</dbReference>
<organism evidence="7 8">
    <name type="scientific">Tilletiopsis washingtonensis</name>
    <dbReference type="NCBI Taxonomy" id="58919"/>
    <lineage>
        <taxon>Eukaryota</taxon>
        <taxon>Fungi</taxon>
        <taxon>Dikarya</taxon>
        <taxon>Basidiomycota</taxon>
        <taxon>Ustilaginomycotina</taxon>
        <taxon>Exobasidiomycetes</taxon>
        <taxon>Entylomatales</taxon>
        <taxon>Entylomatales incertae sedis</taxon>
        <taxon>Tilletiopsis</taxon>
    </lineage>
</organism>
<protein>
    <recommendedName>
        <fullName evidence="6">RFX-type winged-helix domain-containing protein</fullName>
    </recommendedName>
</protein>
<evidence type="ECO:0000256" key="2">
    <source>
        <dbReference type="ARBA" id="ARBA00023015"/>
    </source>
</evidence>
<dbReference type="GO" id="GO:0003677">
    <property type="term" value="F:DNA binding"/>
    <property type="evidence" value="ECO:0007669"/>
    <property type="project" value="InterPro"/>
</dbReference>
<dbReference type="PANTHER" id="PTHR22970">
    <property type="entry name" value="AT-RICH INTERACTIVE DOMAIN-CONTAINING PROTEIN 2"/>
    <property type="match status" value="1"/>
</dbReference>
<evidence type="ECO:0000256" key="3">
    <source>
        <dbReference type="ARBA" id="ARBA00023163"/>
    </source>
</evidence>
<keyword evidence="8" id="KW-1185">Reference proteome</keyword>
<dbReference type="AlphaFoldDB" id="A0A316Z8M8"/>
<dbReference type="EMBL" id="KZ819298">
    <property type="protein sequence ID" value="PWN96595.1"/>
    <property type="molecule type" value="Genomic_DNA"/>
</dbReference>
<dbReference type="PROSITE" id="PS51526">
    <property type="entry name" value="RFX_DBD"/>
    <property type="match status" value="1"/>
</dbReference>
<accession>A0A316Z8M8</accession>
<keyword evidence="2" id="KW-0805">Transcription regulation</keyword>
<evidence type="ECO:0000313" key="8">
    <source>
        <dbReference type="Proteomes" id="UP000245946"/>
    </source>
</evidence>
<dbReference type="Proteomes" id="UP000245946">
    <property type="component" value="Unassembled WGS sequence"/>
</dbReference>
<reference evidence="7 8" key="1">
    <citation type="journal article" date="2018" name="Mol. Biol. Evol.">
        <title>Broad Genomic Sampling Reveals a Smut Pathogenic Ancestry of the Fungal Clade Ustilaginomycotina.</title>
        <authorList>
            <person name="Kijpornyongpan T."/>
            <person name="Mondo S.J."/>
            <person name="Barry K."/>
            <person name="Sandor L."/>
            <person name="Lee J."/>
            <person name="Lipzen A."/>
            <person name="Pangilinan J."/>
            <person name="LaButti K."/>
            <person name="Hainaut M."/>
            <person name="Henrissat B."/>
            <person name="Grigoriev I.V."/>
            <person name="Spatafora J.W."/>
            <person name="Aime M.C."/>
        </authorList>
    </citation>
    <scope>NUCLEOTIDE SEQUENCE [LARGE SCALE GENOMIC DNA]</scope>
    <source>
        <strain evidence="7 8">MCA 4186</strain>
    </source>
</reference>
<gene>
    <name evidence="7" type="ORF">FA09DRAFT_78155</name>
</gene>
<dbReference type="PANTHER" id="PTHR22970:SF14">
    <property type="entry name" value="AT-RICH INTERACTIVE DOMAIN-CONTAINING PROTEIN 2"/>
    <property type="match status" value="1"/>
</dbReference>
<feature type="region of interest" description="Disordered" evidence="5">
    <location>
        <begin position="822"/>
        <end position="847"/>
    </location>
</feature>
<dbReference type="OrthoDB" id="338531at2759"/>
<dbReference type="GO" id="GO:0006325">
    <property type="term" value="P:chromatin organization"/>
    <property type="evidence" value="ECO:0007669"/>
    <property type="project" value="UniProtKB-KW"/>
</dbReference>